<dbReference type="RefSeq" id="WP_075063311.1">
    <property type="nucleotide sequence ID" value="NZ_LGCL01000026.1"/>
</dbReference>
<protein>
    <recommendedName>
        <fullName evidence="3">Nucleotidyl transferase AbiEii/AbiGii toxin family protein</fullName>
    </recommendedName>
</protein>
<dbReference type="AlphaFoldDB" id="A0A0N8GMS5"/>
<organism evidence="1 2">
    <name type="scientific">Ornatilinea apprima</name>
    <dbReference type="NCBI Taxonomy" id="1134406"/>
    <lineage>
        <taxon>Bacteria</taxon>
        <taxon>Bacillati</taxon>
        <taxon>Chloroflexota</taxon>
        <taxon>Anaerolineae</taxon>
        <taxon>Anaerolineales</taxon>
        <taxon>Anaerolineaceae</taxon>
        <taxon>Ornatilinea</taxon>
    </lineage>
</organism>
<dbReference type="EMBL" id="LGCL01000026">
    <property type="protein sequence ID" value="KPL76114.1"/>
    <property type="molecule type" value="Genomic_DNA"/>
</dbReference>
<accession>A0A0N8GMS5</accession>
<name>A0A0N8GMS5_9CHLR</name>
<sequence length="269" mass="30919">MKEYLFSLVKQTASPMEGRNLIREYLQARILESLQRCGAMIPLAFHGGTALHFLYSHGRYSEDLDFALEGNRDNYDFRAYLRSIRADLSPEGYLVELKVNDQKTVHSAFIRFPGLFYEMGLSPMRSEVLAVKIEVDTNPPTGAGLATTVVRRFVVLQLHHHDKASLLSGKLHAILQRAYTKGRDLYDLLWYLSDPTWPEPNLILLNNALKQTHWDGMALTRATWKEIVWRRLESVDWASIANDVRPFVEPSFNLDLLTPGNFERLLREA</sequence>
<dbReference type="Gene3D" id="3.10.450.620">
    <property type="entry name" value="JHP933, nucleotidyltransferase-like core domain"/>
    <property type="match status" value="1"/>
</dbReference>
<evidence type="ECO:0000313" key="2">
    <source>
        <dbReference type="Proteomes" id="UP000050417"/>
    </source>
</evidence>
<proteinExistence type="predicted"/>
<gene>
    <name evidence="1" type="ORF">ADN00_12295</name>
</gene>
<dbReference type="STRING" id="1134406.ADN00_12295"/>
<dbReference type="Proteomes" id="UP000050417">
    <property type="component" value="Unassembled WGS sequence"/>
</dbReference>
<dbReference type="InterPro" id="IPR014942">
    <property type="entry name" value="AbiEii"/>
</dbReference>
<reference evidence="1 2" key="1">
    <citation type="submission" date="2015-07" db="EMBL/GenBank/DDBJ databases">
        <title>Genome sequence of Ornatilinea apprima DSM 23815.</title>
        <authorList>
            <person name="Hemp J."/>
            <person name="Ward L.M."/>
            <person name="Pace L.A."/>
            <person name="Fischer W.W."/>
        </authorList>
    </citation>
    <scope>NUCLEOTIDE SEQUENCE [LARGE SCALE GENOMIC DNA]</scope>
    <source>
        <strain evidence="1 2">P3M-1</strain>
    </source>
</reference>
<evidence type="ECO:0008006" key="3">
    <source>
        <dbReference type="Google" id="ProtNLM"/>
    </source>
</evidence>
<dbReference type="Pfam" id="PF08843">
    <property type="entry name" value="AbiEii"/>
    <property type="match status" value="1"/>
</dbReference>
<keyword evidence="2" id="KW-1185">Reference proteome</keyword>
<dbReference type="OrthoDB" id="158131at2"/>
<evidence type="ECO:0000313" key="1">
    <source>
        <dbReference type="EMBL" id="KPL76114.1"/>
    </source>
</evidence>
<comment type="caution">
    <text evidence="1">The sequence shown here is derived from an EMBL/GenBank/DDBJ whole genome shotgun (WGS) entry which is preliminary data.</text>
</comment>